<dbReference type="InterPro" id="IPR027410">
    <property type="entry name" value="TCP-1-like_intermed_sf"/>
</dbReference>
<dbReference type="Gene3D" id="3.30.260.10">
    <property type="entry name" value="TCP-1-like chaperonin intermediate domain"/>
    <property type="match status" value="1"/>
</dbReference>
<dbReference type="PANTHER" id="PTHR45633">
    <property type="entry name" value="60 KDA HEAT SHOCK PROTEIN, MITOCHONDRIAL"/>
    <property type="match status" value="1"/>
</dbReference>
<protein>
    <submittedName>
        <fullName evidence="3">Chaperonin CPN60-like 2, mitochondrial</fullName>
    </submittedName>
</protein>
<name>A0A2I0WFZ9_9ASPA</name>
<keyword evidence="2" id="KW-0143">Chaperone</keyword>
<dbReference type="GO" id="GO:0042026">
    <property type="term" value="P:protein refolding"/>
    <property type="evidence" value="ECO:0007669"/>
    <property type="project" value="InterPro"/>
</dbReference>
<dbReference type="Gene3D" id="1.10.560.10">
    <property type="entry name" value="GroEL-like equatorial domain"/>
    <property type="match status" value="1"/>
</dbReference>
<evidence type="ECO:0000313" key="4">
    <source>
        <dbReference type="Proteomes" id="UP000233837"/>
    </source>
</evidence>
<reference evidence="3 4" key="2">
    <citation type="journal article" date="2017" name="Nature">
        <title>The Apostasia genome and the evolution of orchids.</title>
        <authorList>
            <person name="Zhang G.Q."/>
            <person name="Liu K.W."/>
            <person name="Li Z."/>
            <person name="Lohaus R."/>
            <person name="Hsiao Y.Y."/>
            <person name="Niu S.C."/>
            <person name="Wang J.Y."/>
            <person name="Lin Y.C."/>
            <person name="Xu Q."/>
            <person name="Chen L.J."/>
            <person name="Yoshida K."/>
            <person name="Fujiwara S."/>
            <person name="Wang Z.W."/>
            <person name="Zhang Y.Q."/>
            <person name="Mitsuda N."/>
            <person name="Wang M."/>
            <person name="Liu G.H."/>
            <person name="Pecoraro L."/>
            <person name="Huang H.X."/>
            <person name="Xiao X.J."/>
            <person name="Lin M."/>
            <person name="Wu X.Y."/>
            <person name="Wu W.L."/>
            <person name="Chen Y.Y."/>
            <person name="Chang S.B."/>
            <person name="Sakamoto S."/>
            <person name="Ohme-Takagi M."/>
            <person name="Yagi M."/>
            <person name="Zeng S.J."/>
            <person name="Shen C.Y."/>
            <person name="Yeh C.M."/>
            <person name="Luo Y.B."/>
            <person name="Tsai W.C."/>
            <person name="Van de Peer Y."/>
            <person name="Liu Z.J."/>
        </authorList>
    </citation>
    <scope>NUCLEOTIDE SEQUENCE [LARGE SCALE GENOMIC DNA]</scope>
    <source>
        <tissue evidence="3">The whole plant</tissue>
    </source>
</reference>
<dbReference type="InterPro" id="IPR027413">
    <property type="entry name" value="GROEL-like_equatorial_sf"/>
</dbReference>
<dbReference type="AlphaFoldDB" id="A0A2I0WFZ9"/>
<dbReference type="EMBL" id="KZ502674">
    <property type="protein sequence ID" value="PKU74595.1"/>
    <property type="molecule type" value="Genomic_DNA"/>
</dbReference>
<accession>A0A2I0WFZ9</accession>
<reference evidence="3 4" key="1">
    <citation type="journal article" date="2016" name="Sci. Rep.">
        <title>The Dendrobium catenatum Lindl. genome sequence provides insights into polysaccharide synthase, floral development and adaptive evolution.</title>
        <authorList>
            <person name="Zhang G.Q."/>
            <person name="Xu Q."/>
            <person name="Bian C."/>
            <person name="Tsai W.C."/>
            <person name="Yeh C.M."/>
            <person name="Liu K.W."/>
            <person name="Yoshida K."/>
            <person name="Zhang L.S."/>
            <person name="Chang S.B."/>
            <person name="Chen F."/>
            <person name="Shi Y."/>
            <person name="Su Y.Y."/>
            <person name="Zhang Y.Q."/>
            <person name="Chen L.J."/>
            <person name="Yin Y."/>
            <person name="Lin M."/>
            <person name="Huang H."/>
            <person name="Deng H."/>
            <person name="Wang Z.W."/>
            <person name="Zhu S.L."/>
            <person name="Zhao X."/>
            <person name="Deng C."/>
            <person name="Niu S.C."/>
            <person name="Huang J."/>
            <person name="Wang M."/>
            <person name="Liu G.H."/>
            <person name="Yang H.J."/>
            <person name="Xiao X.J."/>
            <person name="Hsiao Y.Y."/>
            <person name="Wu W.L."/>
            <person name="Chen Y.Y."/>
            <person name="Mitsuda N."/>
            <person name="Ohme-Takagi M."/>
            <person name="Luo Y.B."/>
            <person name="Van de Peer Y."/>
            <person name="Liu Z.J."/>
        </authorList>
    </citation>
    <scope>NUCLEOTIDE SEQUENCE [LARGE SCALE GENOMIC DNA]</scope>
    <source>
        <tissue evidence="3">The whole plant</tissue>
    </source>
</reference>
<evidence type="ECO:0000313" key="3">
    <source>
        <dbReference type="EMBL" id="PKU74595.1"/>
    </source>
</evidence>
<keyword evidence="4" id="KW-1185">Reference proteome</keyword>
<evidence type="ECO:0000256" key="2">
    <source>
        <dbReference type="ARBA" id="ARBA00023186"/>
    </source>
</evidence>
<dbReference type="STRING" id="906689.A0A2I0WFZ9"/>
<organism evidence="3 4">
    <name type="scientific">Dendrobium catenatum</name>
    <dbReference type="NCBI Taxonomy" id="906689"/>
    <lineage>
        <taxon>Eukaryota</taxon>
        <taxon>Viridiplantae</taxon>
        <taxon>Streptophyta</taxon>
        <taxon>Embryophyta</taxon>
        <taxon>Tracheophyta</taxon>
        <taxon>Spermatophyta</taxon>
        <taxon>Magnoliopsida</taxon>
        <taxon>Liliopsida</taxon>
        <taxon>Asparagales</taxon>
        <taxon>Orchidaceae</taxon>
        <taxon>Epidendroideae</taxon>
        <taxon>Malaxideae</taxon>
        <taxon>Dendrobiinae</taxon>
        <taxon>Dendrobium</taxon>
    </lineage>
</organism>
<dbReference type="SUPFAM" id="SSF54849">
    <property type="entry name" value="GroEL-intermediate domain like"/>
    <property type="match status" value="1"/>
</dbReference>
<comment type="similarity">
    <text evidence="1">Belongs to the chaperonin (HSP60) family.</text>
</comment>
<sequence length="307" mass="34327">MLLVDPARERGGIGRVLACLSPQQKLKPFSCSNNKINAVSNSTYTLHHIYLYLDELVSFICMYCSTFFLLMCPRNEVATISANNDREIGELIARAMEKVGKDGVITVLVITEDHDLTLSNAQFEMLGTAKKVHKAWCFYKFKISDSWNIEEGVCVMALSSLIGSFLVAIAGCVDAITANSILVWSLMVPMFDEGLVDIWIAGLPVQKLGNPEKANMDTGNKYIQIMNEDINQEVNNKKEDAIMRLNKKNEQEVSNKSAQEEALVEHQDNFKYQIKSLDHPSEYVDLVKAGIIDPVKVMRTALLDAAR</sequence>
<dbReference type="InterPro" id="IPR001844">
    <property type="entry name" value="Cpn60/GroEL"/>
</dbReference>
<gene>
    <name evidence="3" type="ORF">MA16_Dca003798</name>
</gene>
<dbReference type="GO" id="GO:0140662">
    <property type="term" value="F:ATP-dependent protein folding chaperone"/>
    <property type="evidence" value="ECO:0007669"/>
    <property type="project" value="InterPro"/>
</dbReference>
<proteinExistence type="inferred from homology"/>
<evidence type="ECO:0000256" key="1">
    <source>
        <dbReference type="ARBA" id="ARBA00006607"/>
    </source>
</evidence>
<dbReference type="Proteomes" id="UP000233837">
    <property type="component" value="Unassembled WGS sequence"/>
</dbReference>